<evidence type="ECO:0000313" key="2">
    <source>
        <dbReference type="Proteomes" id="UP000789901"/>
    </source>
</evidence>
<sequence length="199" mass="23345">TIKNLDTKYVFAAKIQEQKIFGANYVTHVILKNSSANGQVVMMSIDKFIQEIQRNAINCNKVLEWVSFEDDLFDFKFLAKGGYRTVYKAKWKKGPIKYYDNNAQEWYRSGETDVVLKSINYATNFTNELFEEAIELLDEFCSFRQKDNEIWYQIESIETTMNFEIFPTETSLNYETCEQALYTSTSRRLSAHNVQDCLD</sequence>
<reference evidence="1 2" key="1">
    <citation type="submission" date="2021-06" db="EMBL/GenBank/DDBJ databases">
        <authorList>
            <person name="Kallberg Y."/>
            <person name="Tangrot J."/>
            <person name="Rosling A."/>
        </authorList>
    </citation>
    <scope>NUCLEOTIDE SEQUENCE [LARGE SCALE GENOMIC DNA]</scope>
    <source>
        <strain evidence="1 2">120-4 pot B 10/14</strain>
    </source>
</reference>
<feature type="non-terminal residue" evidence="1">
    <location>
        <position position="1"/>
    </location>
</feature>
<gene>
    <name evidence="1" type="ORF">GMARGA_LOCUS8980</name>
</gene>
<evidence type="ECO:0000313" key="1">
    <source>
        <dbReference type="EMBL" id="CAG8643697.1"/>
    </source>
</evidence>
<organism evidence="1 2">
    <name type="scientific">Gigaspora margarita</name>
    <dbReference type="NCBI Taxonomy" id="4874"/>
    <lineage>
        <taxon>Eukaryota</taxon>
        <taxon>Fungi</taxon>
        <taxon>Fungi incertae sedis</taxon>
        <taxon>Mucoromycota</taxon>
        <taxon>Glomeromycotina</taxon>
        <taxon>Glomeromycetes</taxon>
        <taxon>Diversisporales</taxon>
        <taxon>Gigasporaceae</taxon>
        <taxon>Gigaspora</taxon>
    </lineage>
</organism>
<proteinExistence type="predicted"/>
<comment type="caution">
    <text evidence="1">The sequence shown here is derived from an EMBL/GenBank/DDBJ whole genome shotgun (WGS) entry which is preliminary data.</text>
</comment>
<name>A0ABN7UQ56_GIGMA</name>
<dbReference type="EMBL" id="CAJVQB010004724">
    <property type="protein sequence ID" value="CAG8643697.1"/>
    <property type="molecule type" value="Genomic_DNA"/>
</dbReference>
<protein>
    <submittedName>
        <fullName evidence="1">4168_t:CDS:1</fullName>
    </submittedName>
</protein>
<keyword evidence="2" id="KW-1185">Reference proteome</keyword>
<dbReference type="Proteomes" id="UP000789901">
    <property type="component" value="Unassembled WGS sequence"/>
</dbReference>
<accession>A0ABN7UQ56</accession>